<feature type="chain" id="PRO_5011976196" evidence="1">
    <location>
        <begin position="21"/>
        <end position="111"/>
    </location>
</feature>
<evidence type="ECO:0000313" key="3">
    <source>
        <dbReference type="Proteomes" id="UP000225706"/>
    </source>
</evidence>
<dbReference type="EMBL" id="LSMT01000042">
    <property type="protein sequence ID" value="PFX30999.1"/>
    <property type="molecule type" value="Genomic_DNA"/>
</dbReference>
<protein>
    <submittedName>
        <fullName evidence="2">Uncharacterized protein</fullName>
    </submittedName>
</protein>
<keyword evidence="3" id="KW-1185">Reference proteome</keyword>
<gene>
    <name evidence="2" type="ORF">AWC38_SpisGene4205</name>
</gene>
<dbReference type="AlphaFoldDB" id="A0A2B4SPE0"/>
<sequence length="111" mass="12375">MVILLILMILSLELHIQASAQLRKSRDILEFFKKAGENAIKAISGLIPGGKPTSQLTTQPRGPRIPLNTINEDSIKPVIPYKRNSIRKVIEKVISTRLVPLPRAQENKGRS</sequence>
<accession>A0A2B4SPE0</accession>
<keyword evidence="1" id="KW-0732">Signal</keyword>
<name>A0A2B4SPE0_STYPI</name>
<comment type="caution">
    <text evidence="2">The sequence shown here is derived from an EMBL/GenBank/DDBJ whole genome shotgun (WGS) entry which is preliminary data.</text>
</comment>
<feature type="signal peptide" evidence="1">
    <location>
        <begin position="1"/>
        <end position="20"/>
    </location>
</feature>
<organism evidence="2 3">
    <name type="scientific">Stylophora pistillata</name>
    <name type="common">Smooth cauliflower coral</name>
    <dbReference type="NCBI Taxonomy" id="50429"/>
    <lineage>
        <taxon>Eukaryota</taxon>
        <taxon>Metazoa</taxon>
        <taxon>Cnidaria</taxon>
        <taxon>Anthozoa</taxon>
        <taxon>Hexacorallia</taxon>
        <taxon>Scleractinia</taxon>
        <taxon>Astrocoeniina</taxon>
        <taxon>Pocilloporidae</taxon>
        <taxon>Stylophora</taxon>
    </lineage>
</organism>
<evidence type="ECO:0000256" key="1">
    <source>
        <dbReference type="SAM" id="SignalP"/>
    </source>
</evidence>
<proteinExistence type="predicted"/>
<evidence type="ECO:0000313" key="2">
    <source>
        <dbReference type="EMBL" id="PFX30999.1"/>
    </source>
</evidence>
<reference evidence="3" key="1">
    <citation type="journal article" date="2017" name="bioRxiv">
        <title>Comparative analysis of the genomes of Stylophora pistillata and Acropora digitifera provides evidence for extensive differences between species of corals.</title>
        <authorList>
            <person name="Voolstra C.R."/>
            <person name="Li Y."/>
            <person name="Liew Y.J."/>
            <person name="Baumgarten S."/>
            <person name="Zoccola D."/>
            <person name="Flot J.-F."/>
            <person name="Tambutte S."/>
            <person name="Allemand D."/>
            <person name="Aranda M."/>
        </authorList>
    </citation>
    <scope>NUCLEOTIDE SEQUENCE [LARGE SCALE GENOMIC DNA]</scope>
</reference>
<dbReference type="Proteomes" id="UP000225706">
    <property type="component" value="Unassembled WGS sequence"/>
</dbReference>